<dbReference type="Proteomes" id="UP000054928">
    <property type="component" value="Unassembled WGS sequence"/>
</dbReference>
<dbReference type="EMBL" id="CCYD01003090">
    <property type="protein sequence ID" value="CEG49583.1"/>
    <property type="molecule type" value="Genomic_DNA"/>
</dbReference>
<evidence type="ECO:0000256" key="1">
    <source>
        <dbReference type="ARBA" id="ARBA00008455"/>
    </source>
</evidence>
<comment type="similarity">
    <text evidence="1">Belongs to the peptidase C1 family.</text>
</comment>
<feature type="compositionally biased region" description="Polar residues" evidence="3">
    <location>
        <begin position="109"/>
        <end position="121"/>
    </location>
</feature>
<reference evidence="6" key="1">
    <citation type="submission" date="2014-09" db="EMBL/GenBank/DDBJ databases">
        <authorList>
            <person name="Sharma Rahul"/>
            <person name="Thines Marco"/>
        </authorList>
    </citation>
    <scope>NUCLEOTIDE SEQUENCE [LARGE SCALE GENOMIC DNA]</scope>
</reference>
<dbReference type="GO" id="GO:0006508">
    <property type="term" value="P:proteolysis"/>
    <property type="evidence" value="ECO:0007669"/>
    <property type="project" value="UniProtKB-KW"/>
</dbReference>
<dbReference type="PROSITE" id="PS00639">
    <property type="entry name" value="THIOL_PROTEASE_HIS"/>
    <property type="match status" value="1"/>
</dbReference>
<dbReference type="InterPro" id="IPR038765">
    <property type="entry name" value="Papain-like_cys_pep_sf"/>
</dbReference>
<dbReference type="AlphaFoldDB" id="A0A0P1B5U9"/>
<dbReference type="InterPro" id="IPR039417">
    <property type="entry name" value="Peptidase_C1A_papain-like"/>
</dbReference>
<dbReference type="OrthoDB" id="160100at2759"/>
<sequence>MKFLLSSCRSHLLSFSQDQQDCSTVVAFHEPKSVPVPAVQVPVPAVPVPAPAVRVPVPAVPVPAPAKDTPIQPKRADFYSALNTPSISAETQASTADGSGRSSMHKIAESTTSTTDAPKTIDWSTSSCIKPPDLQGQCGSCWAFASMSAIEAAQCLANDGKIAPTYSKQQIVSCERRSFGCGGGAALYAMEYARDNGVCLESSYPYTSAETHNAAECLNSCASHKSGITDIVKLSAGNESALIEALQKQPVVVSVISNNPAWKQYKSGVMSSCDNQKVDHAVLAVGYDATTIKIKNSWGTDWGEDGYIRISRSTQDMGTCGVLTDMLYPKV</sequence>
<dbReference type="GO" id="GO:0008234">
    <property type="term" value="F:cysteine-type peptidase activity"/>
    <property type="evidence" value="ECO:0007669"/>
    <property type="project" value="InterPro"/>
</dbReference>
<dbReference type="SMART" id="SM00645">
    <property type="entry name" value="Pept_C1"/>
    <property type="match status" value="1"/>
</dbReference>
<keyword evidence="6" id="KW-1185">Reference proteome</keyword>
<dbReference type="PRINTS" id="PR00705">
    <property type="entry name" value="PAPAIN"/>
</dbReference>
<dbReference type="GeneID" id="36402396"/>
<keyword evidence="2" id="KW-0865">Zymogen</keyword>
<feature type="domain" description="Peptidase C1A papain C-terminal" evidence="4">
    <location>
        <begin position="117"/>
        <end position="330"/>
    </location>
</feature>
<evidence type="ECO:0000256" key="2">
    <source>
        <dbReference type="ARBA" id="ARBA00023145"/>
    </source>
</evidence>
<dbReference type="InterPro" id="IPR025660">
    <property type="entry name" value="Pept_his_AS"/>
</dbReference>
<dbReference type="SUPFAM" id="SSF54001">
    <property type="entry name" value="Cysteine proteinases"/>
    <property type="match status" value="1"/>
</dbReference>
<protein>
    <submittedName>
        <fullName evidence="5">Cysteine protease family</fullName>
    </submittedName>
</protein>
<evidence type="ECO:0000313" key="5">
    <source>
        <dbReference type="EMBL" id="CEG49583.1"/>
    </source>
</evidence>
<feature type="compositionally biased region" description="Polar residues" evidence="3">
    <location>
        <begin position="89"/>
        <end position="102"/>
    </location>
</feature>
<dbReference type="CDD" id="cd02248">
    <property type="entry name" value="Peptidase_C1A"/>
    <property type="match status" value="1"/>
</dbReference>
<dbReference type="InterPro" id="IPR013128">
    <property type="entry name" value="Peptidase_C1A"/>
</dbReference>
<dbReference type="Gene3D" id="3.90.70.10">
    <property type="entry name" value="Cysteine proteinases"/>
    <property type="match status" value="1"/>
</dbReference>
<proteinExistence type="inferred from homology"/>
<dbReference type="RefSeq" id="XP_024585952.1">
    <property type="nucleotide sequence ID" value="XM_024720788.1"/>
</dbReference>
<dbReference type="InterPro" id="IPR000169">
    <property type="entry name" value="Pept_cys_AS"/>
</dbReference>
<keyword evidence="5" id="KW-0378">Hydrolase</keyword>
<evidence type="ECO:0000259" key="4">
    <source>
        <dbReference type="SMART" id="SM00645"/>
    </source>
</evidence>
<dbReference type="Pfam" id="PF00112">
    <property type="entry name" value="Peptidase_C1"/>
    <property type="match status" value="1"/>
</dbReference>
<name>A0A0P1B5U9_PLAHL</name>
<dbReference type="OMA" id="NSCASHK"/>
<evidence type="ECO:0000313" key="6">
    <source>
        <dbReference type="Proteomes" id="UP000054928"/>
    </source>
</evidence>
<dbReference type="InterPro" id="IPR000668">
    <property type="entry name" value="Peptidase_C1A_C"/>
</dbReference>
<dbReference type="PANTHER" id="PTHR12411">
    <property type="entry name" value="CYSTEINE PROTEASE FAMILY C1-RELATED"/>
    <property type="match status" value="1"/>
</dbReference>
<accession>A0A0P1B5U9</accession>
<keyword evidence="5" id="KW-0645">Protease</keyword>
<feature type="region of interest" description="Disordered" evidence="3">
    <location>
        <begin position="89"/>
        <end position="121"/>
    </location>
</feature>
<dbReference type="PROSITE" id="PS00139">
    <property type="entry name" value="THIOL_PROTEASE_CYS"/>
    <property type="match status" value="1"/>
</dbReference>
<evidence type="ECO:0000256" key="3">
    <source>
        <dbReference type="SAM" id="MobiDB-lite"/>
    </source>
</evidence>
<dbReference type="STRING" id="4781.A0A0P1B5U9"/>
<organism evidence="5 6">
    <name type="scientific">Plasmopara halstedii</name>
    <name type="common">Downy mildew of sunflower</name>
    <dbReference type="NCBI Taxonomy" id="4781"/>
    <lineage>
        <taxon>Eukaryota</taxon>
        <taxon>Sar</taxon>
        <taxon>Stramenopiles</taxon>
        <taxon>Oomycota</taxon>
        <taxon>Peronosporomycetes</taxon>
        <taxon>Peronosporales</taxon>
        <taxon>Peronosporaceae</taxon>
        <taxon>Plasmopara</taxon>
    </lineage>
</organism>